<reference evidence="3" key="1">
    <citation type="submission" date="2021-01" db="EMBL/GenBank/DDBJ databases">
        <title>Whole genome shotgun sequence of Virgisporangium aliadipatigenens NBRC 105644.</title>
        <authorList>
            <person name="Komaki H."/>
            <person name="Tamura T."/>
        </authorList>
    </citation>
    <scope>NUCLEOTIDE SEQUENCE</scope>
    <source>
        <strain evidence="3">NBRC 105644</strain>
    </source>
</reference>
<organism evidence="3 4">
    <name type="scientific">Virgisporangium aliadipatigenens</name>
    <dbReference type="NCBI Taxonomy" id="741659"/>
    <lineage>
        <taxon>Bacteria</taxon>
        <taxon>Bacillati</taxon>
        <taxon>Actinomycetota</taxon>
        <taxon>Actinomycetes</taxon>
        <taxon>Micromonosporales</taxon>
        <taxon>Micromonosporaceae</taxon>
        <taxon>Virgisporangium</taxon>
    </lineage>
</organism>
<gene>
    <name evidence="3" type="ORF">Val02_13860</name>
</gene>
<name>A0A8J4DN51_9ACTN</name>
<dbReference type="InterPro" id="IPR013320">
    <property type="entry name" value="ConA-like_dom_sf"/>
</dbReference>
<dbReference type="Gene3D" id="2.60.120.200">
    <property type="match status" value="1"/>
</dbReference>
<keyword evidence="2" id="KW-0732">Signal</keyword>
<keyword evidence="4" id="KW-1185">Reference proteome</keyword>
<feature type="signal peptide" evidence="2">
    <location>
        <begin position="1"/>
        <end position="17"/>
    </location>
</feature>
<evidence type="ECO:0000313" key="3">
    <source>
        <dbReference type="EMBL" id="GIJ44500.1"/>
    </source>
</evidence>
<evidence type="ECO:0000313" key="4">
    <source>
        <dbReference type="Proteomes" id="UP000619260"/>
    </source>
</evidence>
<protein>
    <recommendedName>
        <fullName evidence="5">LamG domain-containing protein</fullName>
    </recommendedName>
</protein>
<feature type="chain" id="PRO_5035153614" description="LamG domain-containing protein" evidence="2">
    <location>
        <begin position="18"/>
        <end position="253"/>
    </location>
</feature>
<comment type="caution">
    <text evidence="3">The sequence shown here is derived from an EMBL/GenBank/DDBJ whole genome shotgun (WGS) entry which is preliminary data.</text>
</comment>
<feature type="region of interest" description="Disordered" evidence="1">
    <location>
        <begin position="34"/>
        <end position="56"/>
    </location>
</feature>
<dbReference type="SUPFAM" id="SSF49899">
    <property type="entry name" value="Concanavalin A-like lectins/glucanases"/>
    <property type="match status" value="1"/>
</dbReference>
<evidence type="ECO:0000256" key="1">
    <source>
        <dbReference type="SAM" id="MobiDB-lite"/>
    </source>
</evidence>
<dbReference type="Proteomes" id="UP000619260">
    <property type="component" value="Unassembled WGS sequence"/>
</dbReference>
<evidence type="ECO:0008006" key="5">
    <source>
        <dbReference type="Google" id="ProtNLM"/>
    </source>
</evidence>
<proteinExistence type="predicted"/>
<dbReference type="AlphaFoldDB" id="A0A8J4DN51"/>
<accession>A0A8J4DN51</accession>
<dbReference type="EMBL" id="BOPF01000004">
    <property type="protein sequence ID" value="GIJ44500.1"/>
    <property type="molecule type" value="Genomic_DNA"/>
</dbReference>
<evidence type="ECO:0000256" key="2">
    <source>
        <dbReference type="SAM" id="SignalP"/>
    </source>
</evidence>
<sequence>MILALSAVVLSPAPASAFVSGGPDLSYHGELTDPATVTDSSGNGLHGSILTGGGGTVTSVRERGDRFLRFPGGSCTTAVTQPPSDLHCPQGIVQVPPSERFTPGDALFSFGAEVRLTQPPSPDAGQNVFQYGAAGAGLSQWKLQVDYGRPSCRWSDGTTTVLLSAGANDYKLKPDTWYRVLCTRVSATLFQTLVVDVRTGRPALTAAHATAQLGPIAPTGTVVIGGKRVRDTQSDVDTDQFHGDLDDVFYWRK</sequence>